<sequence length="45" mass="4598">MQRLRSPPPSLSSVDAIGCLGSGEDEEITSSFEGDGASTLAESNV</sequence>
<dbReference type="EMBL" id="RCMK01000982">
    <property type="protein sequence ID" value="KAG2905708.1"/>
    <property type="molecule type" value="Genomic_DNA"/>
</dbReference>
<comment type="caution">
    <text evidence="2">The sequence shown here is derived from an EMBL/GenBank/DDBJ whole genome shotgun (WGS) entry which is preliminary data.</text>
</comment>
<dbReference type="Proteomes" id="UP000736787">
    <property type="component" value="Unassembled WGS sequence"/>
</dbReference>
<proteinExistence type="predicted"/>
<evidence type="ECO:0000313" key="3">
    <source>
        <dbReference type="Proteomes" id="UP000736787"/>
    </source>
</evidence>
<reference evidence="2" key="1">
    <citation type="submission" date="2018-10" db="EMBL/GenBank/DDBJ databases">
        <title>Effector identification in a new, highly contiguous assembly of the strawberry crown rot pathogen Phytophthora cactorum.</title>
        <authorList>
            <person name="Armitage A.D."/>
            <person name="Nellist C.F."/>
            <person name="Bates H."/>
            <person name="Vickerstaff R.J."/>
            <person name="Harrison R.J."/>
        </authorList>
    </citation>
    <scope>NUCLEOTIDE SEQUENCE</scope>
    <source>
        <strain evidence="2">4040</strain>
    </source>
</reference>
<evidence type="ECO:0000313" key="2">
    <source>
        <dbReference type="EMBL" id="KAG2905708.1"/>
    </source>
</evidence>
<name>A0A8T1JTH1_9STRA</name>
<gene>
    <name evidence="2" type="ORF">PC117_g20682</name>
</gene>
<organism evidence="2 3">
    <name type="scientific">Phytophthora cactorum</name>
    <dbReference type="NCBI Taxonomy" id="29920"/>
    <lineage>
        <taxon>Eukaryota</taxon>
        <taxon>Sar</taxon>
        <taxon>Stramenopiles</taxon>
        <taxon>Oomycota</taxon>
        <taxon>Peronosporomycetes</taxon>
        <taxon>Peronosporales</taxon>
        <taxon>Peronosporaceae</taxon>
        <taxon>Phytophthora</taxon>
    </lineage>
</organism>
<dbReference type="AlphaFoldDB" id="A0A8T1JTH1"/>
<evidence type="ECO:0000256" key="1">
    <source>
        <dbReference type="SAM" id="MobiDB-lite"/>
    </source>
</evidence>
<accession>A0A8T1JTH1</accession>
<feature type="region of interest" description="Disordered" evidence="1">
    <location>
        <begin position="24"/>
        <end position="45"/>
    </location>
</feature>
<protein>
    <submittedName>
        <fullName evidence="2">Uncharacterized protein</fullName>
    </submittedName>
</protein>